<proteinExistence type="predicted"/>
<dbReference type="KEGG" id="dci:113472187"/>
<keyword evidence="1" id="KW-0175">Coiled coil</keyword>
<keyword evidence="2" id="KW-1185">Reference proteome</keyword>
<gene>
    <name evidence="3" type="primary">LOC113472187</name>
</gene>
<accession>A0A3Q0JGY2</accession>
<dbReference type="AlphaFoldDB" id="A0A3Q0JGY2"/>
<dbReference type="RefSeq" id="XP_026687639.1">
    <property type="nucleotide sequence ID" value="XM_026831838.1"/>
</dbReference>
<evidence type="ECO:0000256" key="1">
    <source>
        <dbReference type="SAM" id="Coils"/>
    </source>
</evidence>
<sequence length="61" mass="6878">MVCADDIILSSQVDDLAAELDASQKECRNYSTELFRLKGAYEEAQEQLEAVRRENKNLAGK</sequence>
<organism evidence="2 3">
    <name type="scientific">Diaphorina citri</name>
    <name type="common">Asian citrus psyllid</name>
    <dbReference type="NCBI Taxonomy" id="121845"/>
    <lineage>
        <taxon>Eukaryota</taxon>
        <taxon>Metazoa</taxon>
        <taxon>Ecdysozoa</taxon>
        <taxon>Arthropoda</taxon>
        <taxon>Hexapoda</taxon>
        <taxon>Insecta</taxon>
        <taxon>Pterygota</taxon>
        <taxon>Neoptera</taxon>
        <taxon>Paraneoptera</taxon>
        <taxon>Hemiptera</taxon>
        <taxon>Sternorrhyncha</taxon>
        <taxon>Psylloidea</taxon>
        <taxon>Psyllidae</taxon>
        <taxon>Diaphorininae</taxon>
        <taxon>Diaphorina</taxon>
    </lineage>
</organism>
<feature type="coiled-coil region" evidence="1">
    <location>
        <begin position="13"/>
        <end position="61"/>
    </location>
</feature>
<name>A0A3Q0JGY2_DIACI</name>
<dbReference type="Proteomes" id="UP000079169">
    <property type="component" value="Unplaced"/>
</dbReference>
<protein>
    <submittedName>
        <fullName evidence="3">Myosin heavy chain, muscle-like</fullName>
    </submittedName>
</protein>
<evidence type="ECO:0000313" key="2">
    <source>
        <dbReference type="Proteomes" id="UP000079169"/>
    </source>
</evidence>
<reference evidence="3" key="1">
    <citation type="submission" date="2025-08" db="UniProtKB">
        <authorList>
            <consortium name="RefSeq"/>
        </authorList>
    </citation>
    <scope>IDENTIFICATION</scope>
</reference>
<evidence type="ECO:0000313" key="3">
    <source>
        <dbReference type="RefSeq" id="XP_026687639.1"/>
    </source>
</evidence>
<dbReference type="PaxDb" id="121845-A0A3Q0JGY2"/>
<dbReference type="STRING" id="121845.A0A3Q0JGY2"/>
<dbReference type="GeneID" id="113472187"/>